<proteinExistence type="inferred from homology"/>
<feature type="compositionally biased region" description="Basic and acidic residues" evidence="6">
    <location>
        <begin position="156"/>
        <end position="170"/>
    </location>
</feature>
<name>A0A6I9RNS3_ELAGV</name>
<evidence type="ECO:0000313" key="9">
    <source>
        <dbReference type="RefSeq" id="XP_010925976.1"/>
    </source>
</evidence>
<evidence type="ECO:0000256" key="2">
    <source>
        <dbReference type="ARBA" id="ARBA00005510"/>
    </source>
</evidence>
<dbReference type="PANTHER" id="PTHR12565:SF184">
    <property type="entry name" value="BHLH TRANSCRIPTION FACTOR"/>
    <property type="match status" value="1"/>
</dbReference>
<dbReference type="InterPro" id="IPR036638">
    <property type="entry name" value="HLH_DNA-bd_sf"/>
</dbReference>
<comment type="subcellular location">
    <subcellularLocation>
        <location evidence="1">Nucleus</location>
    </subcellularLocation>
</comment>
<comment type="similarity">
    <text evidence="2">Belongs to the bHLH protein family.</text>
</comment>
<accession>A0A6I9RNS3</accession>
<dbReference type="CDD" id="cd18919">
    <property type="entry name" value="bHLH_AtBPE_like"/>
    <property type="match status" value="1"/>
</dbReference>
<keyword evidence="5" id="KW-0539">Nucleus</keyword>
<dbReference type="Pfam" id="PF00010">
    <property type="entry name" value="HLH"/>
    <property type="match status" value="1"/>
</dbReference>
<evidence type="ECO:0000256" key="3">
    <source>
        <dbReference type="ARBA" id="ARBA00023015"/>
    </source>
</evidence>
<keyword evidence="3" id="KW-0805">Transcription regulation</keyword>
<feature type="region of interest" description="Disordered" evidence="6">
    <location>
        <begin position="102"/>
        <end position="173"/>
    </location>
</feature>
<dbReference type="FunCoup" id="A0A6I9RNS3">
    <property type="interactions" value="104"/>
</dbReference>
<dbReference type="SMART" id="SM00353">
    <property type="entry name" value="HLH"/>
    <property type="match status" value="1"/>
</dbReference>
<dbReference type="InterPro" id="IPR011598">
    <property type="entry name" value="bHLH_dom"/>
</dbReference>
<dbReference type="Proteomes" id="UP000504607">
    <property type="component" value="Chromosome 1"/>
</dbReference>
<evidence type="ECO:0000256" key="1">
    <source>
        <dbReference type="ARBA" id="ARBA00004123"/>
    </source>
</evidence>
<dbReference type="PROSITE" id="PS50888">
    <property type="entry name" value="BHLH"/>
    <property type="match status" value="1"/>
</dbReference>
<dbReference type="RefSeq" id="XP_010925976.1">
    <property type="nucleotide sequence ID" value="XM_010927674.2"/>
</dbReference>
<dbReference type="KEGG" id="egu:105048370"/>
<dbReference type="InParanoid" id="A0A6I9RNS3"/>
<dbReference type="GeneID" id="105048370"/>
<dbReference type="PANTHER" id="PTHR12565">
    <property type="entry name" value="STEROL REGULATORY ELEMENT-BINDING PROTEIN"/>
    <property type="match status" value="1"/>
</dbReference>
<dbReference type="SUPFAM" id="SSF47459">
    <property type="entry name" value="HLH, helix-loop-helix DNA-binding domain"/>
    <property type="match status" value="1"/>
</dbReference>
<gene>
    <name evidence="9" type="primary">LOC105048370</name>
</gene>
<evidence type="ECO:0000313" key="8">
    <source>
        <dbReference type="Proteomes" id="UP000504607"/>
    </source>
</evidence>
<organism evidence="8 9">
    <name type="scientific">Elaeis guineensis var. tenera</name>
    <name type="common">Oil palm</name>
    <dbReference type="NCBI Taxonomy" id="51953"/>
    <lineage>
        <taxon>Eukaryota</taxon>
        <taxon>Viridiplantae</taxon>
        <taxon>Streptophyta</taxon>
        <taxon>Embryophyta</taxon>
        <taxon>Tracheophyta</taxon>
        <taxon>Spermatophyta</taxon>
        <taxon>Magnoliopsida</taxon>
        <taxon>Liliopsida</taxon>
        <taxon>Arecaceae</taxon>
        <taxon>Arecoideae</taxon>
        <taxon>Cocoseae</taxon>
        <taxon>Elaeidinae</taxon>
        <taxon>Elaeis</taxon>
    </lineage>
</organism>
<evidence type="ECO:0000259" key="7">
    <source>
        <dbReference type="PROSITE" id="PS50888"/>
    </source>
</evidence>
<feature type="domain" description="BHLH" evidence="7">
    <location>
        <begin position="188"/>
        <end position="238"/>
    </location>
</feature>
<keyword evidence="8" id="KW-1185">Reference proteome</keyword>
<dbReference type="GO" id="GO:0005634">
    <property type="term" value="C:nucleus"/>
    <property type="evidence" value="ECO:0007669"/>
    <property type="project" value="UniProtKB-SubCell"/>
</dbReference>
<evidence type="ECO:0000256" key="4">
    <source>
        <dbReference type="ARBA" id="ARBA00023163"/>
    </source>
</evidence>
<keyword evidence="4" id="KW-0804">Transcription</keyword>
<dbReference type="Gene3D" id="4.10.280.10">
    <property type="entry name" value="Helix-loop-helix DNA-binding domain"/>
    <property type="match status" value="1"/>
</dbReference>
<dbReference type="GO" id="GO:0003700">
    <property type="term" value="F:DNA-binding transcription factor activity"/>
    <property type="evidence" value="ECO:0007669"/>
    <property type="project" value="TreeGrafter"/>
</dbReference>
<sequence length="384" mass="43193">MLNMLQRRPVHETNTNMATSDRSLLDRLKWQQPQQDSYFTLSNRCHANDSYLLASSIDQANHTTTISSYEEEEEEENKQQLNNHCTILGSSSLQTECTRASKKRKADRFHSGKVGCTGDGMEGSTKEKISIKGDKGGGVPVARPEVENQQRSNNNNEKKEASGESSKDNSKALAPMQDYIHVRARRGQATDRHSLAERVRREKISERMNFLQDLVPGCNKITGKASMLDEIINYVQSLQKQVEFLSMKLASVNPSLEFNTDEFFSKEIDPVPSTICPPAGMPCEPVDASYLPFDNLEQAVARGGLDMALDNSELALRRTMSAPAAVPEAFMDSCFSVNGSFVAWDSDMRSCCDMVMHQGLEFPLVDLRSHDDDHQEWLHEYHYL</sequence>
<reference evidence="9" key="1">
    <citation type="submission" date="2025-08" db="UniProtKB">
        <authorList>
            <consortium name="RefSeq"/>
        </authorList>
    </citation>
    <scope>IDENTIFICATION</scope>
</reference>
<dbReference type="InterPro" id="IPR024097">
    <property type="entry name" value="bHLH_ZIP_TF"/>
</dbReference>
<evidence type="ECO:0000256" key="5">
    <source>
        <dbReference type="ARBA" id="ARBA00023242"/>
    </source>
</evidence>
<dbReference type="GO" id="GO:0046983">
    <property type="term" value="F:protein dimerization activity"/>
    <property type="evidence" value="ECO:0007669"/>
    <property type="project" value="InterPro"/>
</dbReference>
<feature type="compositionally biased region" description="Basic and acidic residues" evidence="6">
    <location>
        <begin position="124"/>
        <end position="135"/>
    </location>
</feature>
<dbReference type="AlphaFoldDB" id="A0A6I9RNS3"/>
<evidence type="ECO:0000256" key="6">
    <source>
        <dbReference type="SAM" id="MobiDB-lite"/>
    </source>
</evidence>
<dbReference type="OrthoDB" id="1915602at2759"/>
<protein>
    <submittedName>
        <fullName evidence="9">Transcription factor bHLH63 isoform X1</fullName>
    </submittedName>
</protein>
<dbReference type="FunFam" id="4.10.280.10:FF:000002">
    <property type="entry name" value="Basic helix-loop-helix transcription factor"/>
    <property type="match status" value="1"/>
</dbReference>